<protein>
    <submittedName>
        <fullName evidence="1">Uncharacterized protein</fullName>
    </submittedName>
</protein>
<dbReference type="SUPFAM" id="SSF56784">
    <property type="entry name" value="HAD-like"/>
    <property type="match status" value="1"/>
</dbReference>
<dbReference type="InterPro" id="IPR036412">
    <property type="entry name" value="HAD-like_sf"/>
</dbReference>
<evidence type="ECO:0000313" key="2">
    <source>
        <dbReference type="Proteomes" id="UP000604046"/>
    </source>
</evidence>
<dbReference type="InterPro" id="IPR023214">
    <property type="entry name" value="HAD_sf"/>
</dbReference>
<dbReference type="OrthoDB" id="446115at2759"/>
<accession>A0A812HQR3</accession>
<organism evidence="1 2">
    <name type="scientific">Symbiodinium natans</name>
    <dbReference type="NCBI Taxonomy" id="878477"/>
    <lineage>
        <taxon>Eukaryota</taxon>
        <taxon>Sar</taxon>
        <taxon>Alveolata</taxon>
        <taxon>Dinophyceae</taxon>
        <taxon>Suessiales</taxon>
        <taxon>Symbiodiniaceae</taxon>
        <taxon>Symbiodinium</taxon>
    </lineage>
</organism>
<dbReference type="Proteomes" id="UP000604046">
    <property type="component" value="Unassembled WGS sequence"/>
</dbReference>
<dbReference type="EMBL" id="CAJNDS010000104">
    <property type="protein sequence ID" value="CAE6958039.1"/>
    <property type="molecule type" value="Genomic_DNA"/>
</dbReference>
<evidence type="ECO:0000313" key="1">
    <source>
        <dbReference type="EMBL" id="CAE6958039.1"/>
    </source>
</evidence>
<dbReference type="Gene3D" id="3.40.50.1000">
    <property type="entry name" value="HAD superfamily/HAD-like"/>
    <property type="match status" value="1"/>
</dbReference>
<dbReference type="AlphaFoldDB" id="A0A812HQR3"/>
<proteinExistence type="predicted"/>
<keyword evidence="2" id="KW-1185">Reference proteome</keyword>
<sequence>MRDQKVEELRSTHELGLDVQELIREFGEVRDRWMSEDLSSWLACNRAYDMVPDVMMEMVARGAEVYIITTKQKRFCQALLEDFGIELPADHIFALEDGPKPAVLKSLLARPEHGARGLQR</sequence>
<comment type="caution">
    <text evidence="1">The sequence shown here is derived from an EMBL/GenBank/DDBJ whole genome shotgun (WGS) entry which is preliminary data.</text>
</comment>
<name>A0A812HQR3_9DINO</name>
<reference evidence="1" key="1">
    <citation type="submission" date="2021-02" db="EMBL/GenBank/DDBJ databases">
        <authorList>
            <person name="Dougan E. K."/>
            <person name="Rhodes N."/>
            <person name="Thang M."/>
            <person name="Chan C."/>
        </authorList>
    </citation>
    <scope>NUCLEOTIDE SEQUENCE</scope>
</reference>
<gene>
    <name evidence="1" type="ORF">SNAT2548_LOCUS1834</name>
</gene>